<proteinExistence type="predicted"/>
<dbReference type="AlphaFoldDB" id="A0A0D8BAF9"/>
<sequence length="72" mass="7429">MAGFGGSGDGVPVGSVVRWGLATFGAGRRLEGLIGPFDSPAAAQRHARERCYGDWLVAPMLCVTDVEGVPAL</sequence>
<evidence type="ECO:0008006" key="3">
    <source>
        <dbReference type="Google" id="ProtNLM"/>
    </source>
</evidence>
<dbReference type="RefSeq" id="WP_044887305.1">
    <property type="nucleotide sequence ID" value="NZ_JYFN01000048.1"/>
</dbReference>
<reference evidence="2" key="1">
    <citation type="submission" date="2015-02" db="EMBL/GenBank/DDBJ databases">
        <title>Draft Genome of Frankia sp. CpI1-S.</title>
        <authorList>
            <person name="Oshone R.T."/>
            <person name="Ngom M."/>
            <person name="Ghodhbane-Gtari F."/>
            <person name="Gtari M."/>
            <person name="Morris K."/>
            <person name="Thomas K."/>
            <person name="Sen A."/>
            <person name="Tisa L.S."/>
        </authorList>
    </citation>
    <scope>NUCLEOTIDE SEQUENCE [LARGE SCALE GENOMIC DNA]</scope>
    <source>
        <strain evidence="2">CpI1-S</strain>
    </source>
</reference>
<evidence type="ECO:0000313" key="2">
    <source>
        <dbReference type="Proteomes" id="UP000032545"/>
    </source>
</evidence>
<protein>
    <recommendedName>
        <fullName evidence="3">YCII-related domain-containing protein</fullName>
    </recommendedName>
</protein>
<gene>
    <name evidence="1" type="ORF">FF36_04805</name>
</gene>
<evidence type="ECO:0000313" key="1">
    <source>
        <dbReference type="EMBL" id="KJE20934.1"/>
    </source>
</evidence>
<dbReference type="PATRIC" id="fig|1502723.3.peg.4779"/>
<reference evidence="1 2" key="2">
    <citation type="journal article" date="2016" name="Genome Announc.">
        <title>Permanent Draft Genome Sequences for Two Variants of Frankia sp. Strain CpI1, the First Frankia Strain Isolated from Root Nodules of Comptonia peregrina.</title>
        <authorList>
            <person name="Oshone R."/>
            <person name="Hurst S.G.IV."/>
            <person name="Abebe-Akele F."/>
            <person name="Simpson S."/>
            <person name="Morris K."/>
            <person name="Thomas W.K."/>
            <person name="Tisa L.S."/>
        </authorList>
    </citation>
    <scope>NUCLEOTIDE SEQUENCE [LARGE SCALE GENOMIC DNA]</scope>
    <source>
        <strain evidence="2">CpI1-S</strain>
    </source>
</reference>
<dbReference type="EMBL" id="JYFN01000048">
    <property type="protein sequence ID" value="KJE20934.1"/>
    <property type="molecule type" value="Genomic_DNA"/>
</dbReference>
<organism evidence="1 2">
    <name type="scientific">Frankia torreyi</name>
    <dbReference type="NCBI Taxonomy" id="1856"/>
    <lineage>
        <taxon>Bacteria</taxon>
        <taxon>Bacillati</taxon>
        <taxon>Actinomycetota</taxon>
        <taxon>Actinomycetes</taxon>
        <taxon>Frankiales</taxon>
        <taxon>Frankiaceae</taxon>
        <taxon>Frankia</taxon>
    </lineage>
</organism>
<accession>A0A0D8BAF9</accession>
<name>A0A0D8BAF9_9ACTN</name>
<comment type="caution">
    <text evidence="1">The sequence shown here is derived from an EMBL/GenBank/DDBJ whole genome shotgun (WGS) entry which is preliminary data.</text>
</comment>
<dbReference type="Proteomes" id="UP000032545">
    <property type="component" value="Unassembled WGS sequence"/>
</dbReference>
<keyword evidence="2" id="KW-1185">Reference proteome</keyword>